<dbReference type="Proteomes" id="UP000008068">
    <property type="component" value="Unassembled WGS sequence"/>
</dbReference>
<gene>
    <name evidence="2" type="ORF">CAEBREN_19824</name>
</gene>
<organism evidence="3">
    <name type="scientific">Caenorhabditis brenneri</name>
    <name type="common">Nematode worm</name>
    <dbReference type="NCBI Taxonomy" id="135651"/>
    <lineage>
        <taxon>Eukaryota</taxon>
        <taxon>Metazoa</taxon>
        <taxon>Ecdysozoa</taxon>
        <taxon>Nematoda</taxon>
        <taxon>Chromadorea</taxon>
        <taxon>Rhabditida</taxon>
        <taxon>Rhabditina</taxon>
        <taxon>Rhabditomorpha</taxon>
        <taxon>Rhabditoidea</taxon>
        <taxon>Rhabditidae</taxon>
        <taxon>Peloderinae</taxon>
        <taxon>Caenorhabditis</taxon>
    </lineage>
</organism>
<dbReference type="AlphaFoldDB" id="G0NXM4"/>
<evidence type="ECO:0000313" key="3">
    <source>
        <dbReference type="Proteomes" id="UP000008068"/>
    </source>
</evidence>
<dbReference type="HOGENOM" id="CLU_1284285_0_0_1"/>
<accession>G0NXM4</accession>
<feature type="compositionally biased region" description="Polar residues" evidence="1">
    <location>
        <begin position="133"/>
        <end position="143"/>
    </location>
</feature>
<keyword evidence="3" id="KW-1185">Reference proteome</keyword>
<name>G0NXM4_CAEBE</name>
<protein>
    <submittedName>
        <fullName evidence="2">Uncharacterized protein</fullName>
    </submittedName>
</protein>
<evidence type="ECO:0000256" key="1">
    <source>
        <dbReference type="SAM" id="MobiDB-lite"/>
    </source>
</evidence>
<evidence type="ECO:0000313" key="2">
    <source>
        <dbReference type="EMBL" id="EGT39598.1"/>
    </source>
</evidence>
<feature type="region of interest" description="Disordered" evidence="1">
    <location>
        <begin position="60"/>
        <end position="92"/>
    </location>
</feature>
<dbReference type="InParanoid" id="G0NXM4"/>
<reference evidence="3" key="1">
    <citation type="submission" date="2011-07" db="EMBL/GenBank/DDBJ databases">
        <authorList>
            <consortium name="Caenorhabditis brenneri Sequencing and Analysis Consortium"/>
            <person name="Wilson R.K."/>
        </authorList>
    </citation>
    <scope>NUCLEOTIDE SEQUENCE [LARGE SCALE GENOMIC DNA]</scope>
    <source>
        <strain evidence="3">PB2801</strain>
    </source>
</reference>
<feature type="compositionally biased region" description="Polar residues" evidence="1">
    <location>
        <begin position="83"/>
        <end position="92"/>
    </location>
</feature>
<feature type="compositionally biased region" description="Basic and acidic residues" evidence="1">
    <location>
        <begin position="60"/>
        <end position="73"/>
    </location>
</feature>
<feature type="region of interest" description="Disordered" evidence="1">
    <location>
        <begin position="128"/>
        <end position="153"/>
    </location>
</feature>
<proteinExistence type="predicted"/>
<sequence>MADNMKLAVVAYVPYQGLAYFQHIRPVIVDLLVDAEAREVAHEATQEDGAIDTSEWNDHEVVESGHPPTDVRGHGPISPIMETPTSSGSNFSVNDNFDVATPERMDISAKEETEDCSVDHELVENVLKPAKSPQETLMDSTDPQDVGDKPEDEDQDLLEAVQNGVDLAADGTTQAETPHASQPVDKVQDEKLDVFSRHTLSQGYYTSYYSFVRLI</sequence>
<dbReference type="EMBL" id="GL379973">
    <property type="protein sequence ID" value="EGT39598.1"/>
    <property type="molecule type" value="Genomic_DNA"/>
</dbReference>